<sequence length="257" mass="27279">MHDHDYDPGRLASFADVLAGELPGAWSSTYHPPEHKDDLAELGDQVWDMDLVAESLVEHPLEHGAVLTREDGAQLVLLDRHDERDGFLIAAVAPRDVPGEAFRGIREPDGISLSDDPFLSAEAVAGDLLARYDAALAQVRQNATDLSEEPTTTRPSQPERVVLTWQADGSLTTAPASDTAAAVLIANGFVHDQHTDVYRLSGDDTAAQARAVRGAGAQLAAQGIATALQHPSGRFAPTASASAALPPQTRTSTARSR</sequence>
<keyword evidence="3" id="KW-1185">Reference proteome</keyword>
<dbReference type="AlphaFoldDB" id="A0A918FG71"/>
<dbReference type="RefSeq" id="WP_189940903.1">
    <property type="nucleotide sequence ID" value="NZ_BMSX01000015.1"/>
</dbReference>
<dbReference type="Proteomes" id="UP000658320">
    <property type="component" value="Unassembled WGS sequence"/>
</dbReference>
<feature type="region of interest" description="Disordered" evidence="1">
    <location>
        <begin position="235"/>
        <end position="257"/>
    </location>
</feature>
<gene>
    <name evidence="2" type="ORF">GCM10010251_60310</name>
</gene>
<feature type="compositionally biased region" description="Low complexity" evidence="1">
    <location>
        <begin position="236"/>
        <end position="247"/>
    </location>
</feature>
<evidence type="ECO:0000256" key="1">
    <source>
        <dbReference type="SAM" id="MobiDB-lite"/>
    </source>
</evidence>
<evidence type="ECO:0000313" key="3">
    <source>
        <dbReference type="Proteomes" id="UP000658320"/>
    </source>
</evidence>
<accession>A0A918FG71</accession>
<dbReference type="EMBL" id="BMSX01000015">
    <property type="protein sequence ID" value="GGR35807.1"/>
    <property type="molecule type" value="Genomic_DNA"/>
</dbReference>
<reference evidence="2" key="2">
    <citation type="submission" date="2020-09" db="EMBL/GenBank/DDBJ databases">
        <authorList>
            <person name="Sun Q."/>
            <person name="Ohkuma M."/>
        </authorList>
    </citation>
    <scope>NUCLEOTIDE SEQUENCE</scope>
    <source>
        <strain evidence="2">JCM 4346</strain>
    </source>
</reference>
<evidence type="ECO:0000313" key="2">
    <source>
        <dbReference type="EMBL" id="GGR35807.1"/>
    </source>
</evidence>
<name>A0A918FG71_9ACTN</name>
<feature type="compositionally biased region" description="Polar residues" evidence="1">
    <location>
        <begin position="248"/>
        <end position="257"/>
    </location>
</feature>
<proteinExistence type="predicted"/>
<organism evidence="2 3">
    <name type="scientific">Streptomyces aurantiogriseus</name>
    <dbReference type="NCBI Taxonomy" id="66870"/>
    <lineage>
        <taxon>Bacteria</taxon>
        <taxon>Bacillati</taxon>
        <taxon>Actinomycetota</taxon>
        <taxon>Actinomycetes</taxon>
        <taxon>Kitasatosporales</taxon>
        <taxon>Streptomycetaceae</taxon>
        <taxon>Streptomyces</taxon>
    </lineage>
</organism>
<protein>
    <submittedName>
        <fullName evidence="2">Uncharacterized protein</fullName>
    </submittedName>
</protein>
<comment type="caution">
    <text evidence="2">The sequence shown here is derived from an EMBL/GenBank/DDBJ whole genome shotgun (WGS) entry which is preliminary data.</text>
</comment>
<reference evidence="2" key="1">
    <citation type="journal article" date="2014" name="Int. J. Syst. Evol. Microbiol.">
        <title>Complete genome sequence of Corynebacterium casei LMG S-19264T (=DSM 44701T), isolated from a smear-ripened cheese.</title>
        <authorList>
            <consortium name="US DOE Joint Genome Institute (JGI-PGF)"/>
            <person name="Walter F."/>
            <person name="Albersmeier A."/>
            <person name="Kalinowski J."/>
            <person name="Ruckert C."/>
        </authorList>
    </citation>
    <scope>NUCLEOTIDE SEQUENCE</scope>
    <source>
        <strain evidence="2">JCM 4346</strain>
    </source>
</reference>